<evidence type="ECO:0000256" key="14">
    <source>
        <dbReference type="ARBA" id="ARBA00023304"/>
    </source>
</evidence>
<evidence type="ECO:0000256" key="13">
    <source>
        <dbReference type="ARBA" id="ARBA00023027"/>
    </source>
</evidence>
<keyword evidence="14 15" id="KW-0100">Branched-chain amino acid biosynthesis</keyword>
<sequence length="364" mass="39277">MEKKIALIPGDGIGPDIVREGTRVLDAVAAKFNHKFSYENVDAGGVAIDKYGEPLPEKSLKTCLASDAVLLGAVGGPKWDNVPGNLRPEKALLGLRGGMKVFANLRPAVMFKQLSAACPLKDEIVGAGLDILIVRELTGGIYFGERGRNAENTEAWDTERYTKPEIQRILKIGFESAMKRKNKLCVVDKANILESSRLWREVAQEMAPAYPSVDLSFMYVDNAAMQLVRNPGQFDVIATSNMFGDILSDEASQITGSIGMLASASLGDGTGPGLYEPIHGSAPDIAGKDLANPLATILSCAMLLRYDFGLEEEARCIEKAVDKVLDEGWRTRDIAGSDFEKLEAAGKIVGTKKMGDLVIKAIND</sequence>
<comment type="subunit">
    <text evidence="6 15 16">Homodimer.</text>
</comment>
<evidence type="ECO:0000256" key="11">
    <source>
        <dbReference type="ARBA" id="ARBA00022842"/>
    </source>
</evidence>
<keyword evidence="11 15" id="KW-0460">Magnesium</keyword>
<keyword evidence="13 15" id="KW-0520">NAD</keyword>
<dbReference type="PANTHER" id="PTHR42979:SF1">
    <property type="entry name" value="3-ISOPROPYLMALATE DEHYDROGENASE"/>
    <property type="match status" value="1"/>
</dbReference>
<feature type="binding site" evidence="15">
    <location>
        <position position="135"/>
    </location>
    <ligand>
        <name>substrate</name>
    </ligand>
</feature>
<evidence type="ECO:0000256" key="8">
    <source>
        <dbReference type="ARBA" id="ARBA00022490"/>
    </source>
</evidence>
<feature type="binding site" evidence="15">
    <location>
        <position position="221"/>
    </location>
    <ligand>
        <name>substrate</name>
    </ligand>
</feature>
<evidence type="ECO:0000256" key="3">
    <source>
        <dbReference type="ARBA" id="ARBA00004496"/>
    </source>
</evidence>
<dbReference type="GO" id="GO:0003862">
    <property type="term" value="F:3-isopropylmalate dehydrogenase activity"/>
    <property type="evidence" value="ECO:0007669"/>
    <property type="project" value="UniProtKB-UniRule"/>
</dbReference>
<evidence type="ECO:0000313" key="19">
    <source>
        <dbReference type="Proteomes" id="UP000823638"/>
    </source>
</evidence>
<accession>A0A9D9HRK9</accession>
<dbReference type="SUPFAM" id="SSF53659">
    <property type="entry name" value="Isocitrate/Isopropylmalate dehydrogenase-like"/>
    <property type="match status" value="1"/>
</dbReference>
<dbReference type="PANTHER" id="PTHR42979">
    <property type="entry name" value="3-ISOPROPYLMALATE DEHYDROGENASE"/>
    <property type="match status" value="1"/>
</dbReference>
<comment type="cofactor">
    <cofactor evidence="2">
        <name>Mn(2+)</name>
        <dbReference type="ChEBI" id="CHEBI:29035"/>
    </cofactor>
</comment>
<comment type="function">
    <text evidence="15 16">Catalyzes the oxidation of 3-carboxy-2-hydroxy-4-methylpentanoate (3-isopropylmalate) to 3-carboxy-4-methyl-2-oxopentanoate. The product decarboxylates to 4-methyl-2 oxopentanoate.</text>
</comment>
<dbReference type="Proteomes" id="UP000823638">
    <property type="component" value="Unassembled WGS sequence"/>
</dbReference>
<reference evidence="18" key="2">
    <citation type="journal article" date="2021" name="PeerJ">
        <title>Extensive microbial diversity within the chicken gut microbiome revealed by metagenomics and culture.</title>
        <authorList>
            <person name="Gilroy R."/>
            <person name="Ravi A."/>
            <person name="Getino M."/>
            <person name="Pursley I."/>
            <person name="Horton D.L."/>
            <person name="Alikhan N.F."/>
            <person name="Baker D."/>
            <person name="Gharbi K."/>
            <person name="Hall N."/>
            <person name="Watson M."/>
            <person name="Adriaenssens E.M."/>
            <person name="Foster-Nyarko E."/>
            <person name="Jarju S."/>
            <person name="Secka A."/>
            <person name="Antonio M."/>
            <person name="Oren A."/>
            <person name="Chaudhuri R.R."/>
            <person name="La Ragione R."/>
            <person name="Hildebrand F."/>
            <person name="Pallen M.J."/>
        </authorList>
    </citation>
    <scope>NUCLEOTIDE SEQUENCE</scope>
    <source>
        <strain evidence="18">10532</strain>
    </source>
</reference>
<feature type="domain" description="Isopropylmalate dehydrogenase-like" evidence="17">
    <location>
        <begin position="4"/>
        <end position="358"/>
    </location>
</feature>
<comment type="caution">
    <text evidence="18">The sequence shown here is derived from an EMBL/GenBank/DDBJ whole genome shotgun (WGS) entry which is preliminary data.</text>
</comment>
<dbReference type="GO" id="GO:0009098">
    <property type="term" value="P:L-leucine biosynthetic process"/>
    <property type="evidence" value="ECO:0007669"/>
    <property type="project" value="UniProtKB-UniRule"/>
</dbReference>
<evidence type="ECO:0000256" key="5">
    <source>
        <dbReference type="ARBA" id="ARBA00008319"/>
    </source>
</evidence>
<evidence type="ECO:0000256" key="15">
    <source>
        <dbReference type="HAMAP-Rule" id="MF_01033"/>
    </source>
</evidence>
<dbReference type="GO" id="GO:0005829">
    <property type="term" value="C:cytosol"/>
    <property type="evidence" value="ECO:0007669"/>
    <property type="project" value="TreeGrafter"/>
</dbReference>
<dbReference type="EMBL" id="JADIMM010000118">
    <property type="protein sequence ID" value="MBO8458670.1"/>
    <property type="molecule type" value="Genomic_DNA"/>
</dbReference>
<feature type="binding site" evidence="15">
    <location>
        <position position="249"/>
    </location>
    <ligand>
        <name>Mg(2+)</name>
        <dbReference type="ChEBI" id="CHEBI:18420"/>
    </ligand>
</feature>
<dbReference type="GO" id="GO:0000287">
    <property type="term" value="F:magnesium ion binding"/>
    <property type="evidence" value="ECO:0007669"/>
    <property type="project" value="InterPro"/>
</dbReference>
<dbReference type="FunFam" id="3.40.718.10:FF:000028">
    <property type="entry name" value="3-isopropylmalate dehydrogenase"/>
    <property type="match status" value="1"/>
</dbReference>
<keyword evidence="15" id="KW-0464">Manganese</keyword>
<comment type="catalytic activity">
    <reaction evidence="1 15 16">
        <text>(2R,3S)-3-isopropylmalate + NAD(+) = 4-methyl-2-oxopentanoate + CO2 + NADH</text>
        <dbReference type="Rhea" id="RHEA:32271"/>
        <dbReference type="ChEBI" id="CHEBI:16526"/>
        <dbReference type="ChEBI" id="CHEBI:17865"/>
        <dbReference type="ChEBI" id="CHEBI:35121"/>
        <dbReference type="ChEBI" id="CHEBI:57540"/>
        <dbReference type="ChEBI" id="CHEBI:57945"/>
        <dbReference type="EC" id="1.1.1.85"/>
    </reaction>
</comment>
<keyword evidence="12 15" id="KW-0560">Oxidoreductase</keyword>
<feature type="site" description="Important for catalysis" evidence="15">
    <location>
        <position position="142"/>
    </location>
</feature>
<organism evidence="18 19">
    <name type="scientific">Candidatus Gallitreponema excrementavium</name>
    <dbReference type="NCBI Taxonomy" id="2840840"/>
    <lineage>
        <taxon>Bacteria</taxon>
        <taxon>Pseudomonadati</taxon>
        <taxon>Spirochaetota</taxon>
        <taxon>Spirochaetia</taxon>
        <taxon>Spirochaetales</taxon>
        <taxon>Candidatus Gallitreponema</taxon>
    </lineage>
</organism>
<keyword evidence="7 15" id="KW-0432">Leucine biosynthesis</keyword>
<comment type="pathway">
    <text evidence="4 15 16">Amino-acid biosynthesis; L-leucine biosynthesis; L-leucine from 3-methyl-2-oxobutanoate: step 3/4.</text>
</comment>
<evidence type="ECO:0000259" key="17">
    <source>
        <dbReference type="SMART" id="SM01329"/>
    </source>
</evidence>
<comment type="subcellular location">
    <subcellularLocation>
        <location evidence="3 15">Cytoplasm</location>
    </subcellularLocation>
</comment>
<feature type="binding site" evidence="15">
    <location>
        <position position="221"/>
    </location>
    <ligand>
        <name>Mg(2+)</name>
        <dbReference type="ChEBI" id="CHEBI:18420"/>
    </ligand>
</feature>
<evidence type="ECO:0000256" key="10">
    <source>
        <dbReference type="ARBA" id="ARBA00022723"/>
    </source>
</evidence>
<evidence type="ECO:0000256" key="9">
    <source>
        <dbReference type="ARBA" id="ARBA00022605"/>
    </source>
</evidence>
<evidence type="ECO:0000313" key="18">
    <source>
        <dbReference type="EMBL" id="MBO8458670.1"/>
    </source>
</evidence>
<feature type="site" description="Important for catalysis" evidence="15">
    <location>
        <position position="189"/>
    </location>
</feature>
<dbReference type="SMART" id="SM01329">
    <property type="entry name" value="Iso_dh"/>
    <property type="match status" value="1"/>
</dbReference>
<evidence type="ECO:0000256" key="7">
    <source>
        <dbReference type="ARBA" id="ARBA00022430"/>
    </source>
</evidence>
<evidence type="ECO:0000256" key="4">
    <source>
        <dbReference type="ARBA" id="ARBA00004762"/>
    </source>
</evidence>
<comment type="cofactor">
    <cofactor evidence="15 16">
        <name>Mg(2+)</name>
        <dbReference type="ChEBI" id="CHEBI:18420"/>
    </cofactor>
    <cofactor evidence="15 16">
        <name>Mn(2+)</name>
        <dbReference type="ChEBI" id="CHEBI:29035"/>
    </cofactor>
    <text evidence="15 16">Binds 1 Mg(2+) or Mn(2+) ion per subunit.</text>
</comment>
<dbReference type="Gene3D" id="3.40.718.10">
    <property type="entry name" value="Isopropylmalate Dehydrogenase"/>
    <property type="match status" value="1"/>
</dbReference>
<keyword evidence="8 15" id="KW-0963">Cytoplasm</keyword>
<name>A0A9D9HRK9_9SPIR</name>
<protein>
    <recommendedName>
        <fullName evidence="15">3-isopropylmalate dehydrogenase</fullName>
        <ecNumber evidence="15">1.1.1.85</ecNumber>
    </recommendedName>
    <alternativeName>
        <fullName evidence="15">3-IPM-DH</fullName>
    </alternativeName>
    <alternativeName>
        <fullName evidence="15">Beta-IPM dehydrogenase</fullName>
        <shortName evidence="15">IMDH</shortName>
    </alternativeName>
</protein>
<evidence type="ECO:0000256" key="16">
    <source>
        <dbReference type="RuleBase" id="RU004445"/>
    </source>
</evidence>
<dbReference type="PROSITE" id="PS00470">
    <property type="entry name" value="IDH_IMDH"/>
    <property type="match status" value="1"/>
</dbReference>
<keyword evidence="9 15" id="KW-0028">Amino-acid biosynthesis</keyword>
<feature type="binding site" evidence="15">
    <location>
        <begin position="280"/>
        <end position="292"/>
    </location>
    <ligand>
        <name>NAD(+)</name>
        <dbReference type="ChEBI" id="CHEBI:57540"/>
    </ligand>
</feature>
<dbReference type="HAMAP" id="MF_01033">
    <property type="entry name" value="LeuB_type1"/>
    <property type="match status" value="1"/>
</dbReference>
<evidence type="ECO:0000256" key="12">
    <source>
        <dbReference type="ARBA" id="ARBA00023002"/>
    </source>
</evidence>
<evidence type="ECO:0000256" key="1">
    <source>
        <dbReference type="ARBA" id="ARBA00000624"/>
    </source>
</evidence>
<dbReference type="InterPro" id="IPR019818">
    <property type="entry name" value="IsoCit/isopropylmalate_DH_CS"/>
</dbReference>
<proteinExistence type="inferred from homology"/>
<dbReference type="Pfam" id="PF00180">
    <property type="entry name" value="Iso_dh"/>
    <property type="match status" value="1"/>
</dbReference>
<dbReference type="AlphaFoldDB" id="A0A9D9HRK9"/>
<feature type="binding site" evidence="15">
    <location>
        <position position="106"/>
    </location>
    <ligand>
        <name>substrate</name>
    </ligand>
</feature>
<feature type="binding site" evidence="15">
    <location>
        <begin position="76"/>
        <end position="89"/>
    </location>
    <ligand>
        <name>NAD(+)</name>
        <dbReference type="ChEBI" id="CHEBI:57540"/>
    </ligand>
</feature>
<feature type="binding site" evidence="15">
    <location>
        <position position="245"/>
    </location>
    <ligand>
        <name>Mg(2+)</name>
        <dbReference type="ChEBI" id="CHEBI:18420"/>
    </ligand>
</feature>
<dbReference type="InterPro" id="IPR024084">
    <property type="entry name" value="IsoPropMal-DH-like_dom"/>
</dbReference>
<feature type="binding site" evidence="15">
    <location>
        <position position="96"/>
    </location>
    <ligand>
        <name>substrate</name>
    </ligand>
</feature>
<evidence type="ECO:0000256" key="6">
    <source>
        <dbReference type="ARBA" id="ARBA00011738"/>
    </source>
</evidence>
<evidence type="ECO:0000256" key="2">
    <source>
        <dbReference type="ARBA" id="ARBA00001936"/>
    </source>
</evidence>
<dbReference type="EC" id="1.1.1.85" evidence="15"/>
<dbReference type="GO" id="GO:0051287">
    <property type="term" value="F:NAD binding"/>
    <property type="evidence" value="ECO:0007669"/>
    <property type="project" value="InterPro"/>
</dbReference>
<reference evidence="18" key="1">
    <citation type="submission" date="2020-10" db="EMBL/GenBank/DDBJ databases">
        <authorList>
            <person name="Gilroy R."/>
        </authorList>
    </citation>
    <scope>NUCLEOTIDE SEQUENCE</scope>
    <source>
        <strain evidence="18">10532</strain>
    </source>
</reference>
<dbReference type="InterPro" id="IPR004429">
    <property type="entry name" value="Isopropylmalate_DH"/>
</dbReference>
<dbReference type="NCBIfam" id="TIGR00169">
    <property type="entry name" value="leuB"/>
    <property type="match status" value="1"/>
</dbReference>
<gene>
    <name evidence="15 18" type="primary">leuB</name>
    <name evidence="18" type="ORF">IAA81_10685</name>
</gene>
<comment type="similarity">
    <text evidence="5 15">Belongs to the isocitrate and isopropylmalate dehydrogenases family. LeuB type 1 subfamily.</text>
</comment>
<keyword evidence="10 15" id="KW-0479">Metal-binding</keyword>